<dbReference type="Proteomes" id="UP001172386">
    <property type="component" value="Unassembled WGS sequence"/>
</dbReference>
<evidence type="ECO:0000313" key="2">
    <source>
        <dbReference type="Proteomes" id="UP001172386"/>
    </source>
</evidence>
<keyword evidence="2" id="KW-1185">Reference proteome</keyword>
<name>A0ACC2ZYE0_9EURO</name>
<accession>A0ACC2ZYE0</accession>
<gene>
    <name evidence="1" type="ORF">H2198_008035</name>
</gene>
<dbReference type="EMBL" id="JAPDRQ010000185">
    <property type="protein sequence ID" value="KAJ9652716.1"/>
    <property type="molecule type" value="Genomic_DNA"/>
</dbReference>
<proteinExistence type="predicted"/>
<protein>
    <submittedName>
        <fullName evidence="1">Uncharacterized protein</fullName>
    </submittedName>
</protein>
<reference evidence="1" key="1">
    <citation type="submission" date="2022-10" db="EMBL/GenBank/DDBJ databases">
        <title>Culturing micro-colonial fungi from biological soil crusts in the Mojave desert and describing Neophaeococcomyces mojavensis, and introducing the new genera and species Taxawa tesnikishii.</title>
        <authorList>
            <person name="Kurbessoian T."/>
            <person name="Stajich J.E."/>
        </authorList>
    </citation>
    <scope>NUCLEOTIDE SEQUENCE</scope>
    <source>
        <strain evidence="1">JES_112</strain>
    </source>
</reference>
<comment type="caution">
    <text evidence="1">The sequence shown here is derived from an EMBL/GenBank/DDBJ whole genome shotgun (WGS) entry which is preliminary data.</text>
</comment>
<organism evidence="1 2">
    <name type="scientific">Neophaeococcomyces mojaviensis</name>
    <dbReference type="NCBI Taxonomy" id="3383035"/>
    <lineage>
        <taxon>Eukaryota</taxon>
        <taxon>Fungi</taxon>
        <taxon>Dikarya</taxon>
        <taxon>Ascomycota</taxon>
        <taxon>Pezizomycotina</taxon>
        <taxon>Eurotiomycetes</taxon>
        <taxon>Chaetothyriomycetidae</taxon>
        <taxon>Chaetothyriales</taxon>
        <taxon>Chaetothyriales incertae sedis</taxon>
        <taxon>Neophaeococcomyces</taxon>
    </lineage>
</organism>
<sequence>MTLADVSPDLSRSTETRLYERPLGHEISHRNSDNAGVPYFSPDVISNDHFSIFDEYATNPRFQELQTELRSLLFTEARSACATRDQTPEPQGDSSKPFQRHALIAEHLLKNEGPILPAKKVHYLKIWIRECAPWLDMFDQARNFGLRVPVLAQTSPAVLYALLALSARQVERQGGKEMASRDSLELYSEAISFLTPSLNANQPDVLVTACILCVLEMMSVSPRDWRRHLQGCAALLEASGVNGFSGGLLQAVFWCYARMDLCAAIIADGAEGTVLPIKRWVLLDAILPTTQNDSEEQNVISRTFLELGQTSPDMHANYAVYLCAKVCNVVAQRVQFLELGVANGCTNEAFEQAWNGLWTELQQWLERRPPEMLPVKTVACSPENNQFPSALFAHWSAISGNQLYHTACILMLETKPDQADLSEMQTIQSPLWHARQVVGISLANPHQGCLNNAIQPLYIAGKLFSHYEEHKLVCDILHRIEAKSGWGSRWRIKDLEIAWGYPRGTFGQHQR</sequence>
<evidence type="ECO:0000313" key="1">
    <source>
        <dbReference type="EMBL" id="KAJ9652716.1"/>
    </source>
</evidence>